<organism evidence="1">
    <name type="scientific">Ophidiomyces ophidiicola</name>
    <dbReference type="NCBI Taxonomy" id="1387563"/>
    <lineage>
        <taxon>Eukaryota</taxon>
        <taxon>Fungi</taxon>
        <taxon>Dikarya</taxon>
        <taxon>Ascomycota</taxon>
        <taxon>Pezizomycotina</taxon>
        <taxon>Eurotiomycetes</taxon>
        <taxon>Eurotiomycetidae</taxon>
        <taxon>Onygenales</taxon>
        <taxon>Onygenaceae</taxon>
        <taxon>Ophidiomyces</taxon>
    </lineage>
</organism>
<accession>A0ACB8UY98</accession>
<sequence length="336" mass="38382">MAYDLEVEAQRVIASFERLHPTEDLPRTQLNPNINASVNPRAFILALLKRALCPEAVTSEFLTKLQSVRFVREAWTEDYLVGKLQKDKFVRRAINEFVHLWVMKFILPCMSSSQTMQYRRLKLWVVMDRGSARSFAISESEADRLLTLNVSTRESDRCCITGVYDVSASKCFRGPFGLVSCVRILPETLRNDDQAHHLIRVFTGGQINSIRDLIDRPVNAFFMSDILAPSFREFYWSVKAPAGLVTDVRSDLVVERVASRQHYDIDGLPANSRVLFGTSPAAISIPPPKVELCRLHLAVAMFLDDSGARDKIVSLFRSLDEPQHLARWKDDWDYSW</sequence>
<evidence type="ECO:0000313" key="1">
    <source>
        <dbReference type="EMBL" id="KAI2388180.1"/>
    </source>
</evidence>
<gene>
    <name evidence="1" type="ORF">LOY88_002771</name>
</gene>
<name>A0ACB8UY98_9EURO</name>
<dbReference type="EMBL" id="JALBCA010000033">
    <property type="protein sequence ID" value="KAI2388180.1"/>
    <property type="molecule type" value="Genomic_DNA"/>
</dbReference>
<protein>
    <submittedName>
        <fullName evidence="1">Uncharacterized protein</fullName>
    </submittedName>
</protein>
<proteinExistence type="predicted"/>
<reference evidence="1" key="1">
    <citation type="journal article" date="2022" name="bioRxiv">
        <title>Population genetic analysis of Ophidiomyces ophidiicola, the causative agent of snake fungal disease, indicates recent introductions to the USA.</title>
        <authorList>
            <person name="Ladner J.T."/>
            <person name="Palmer J.M."/>
            <person name="Ettinger C.L."/>
            <person name="Stajich J.E."/>
            <person name="Farrell T.M."/>
            <person name="Glorioso B.M."/>
            <person name="Lawson B."/>
            <person name="Price S.J."/>
            <person name="Stengle A.G."/>
            <person name="Grear D.A."/>
            <person name="Lorch J.M."/>
        </authorList>
    </citation>
    <scope>NUCLEOTIDE SEQUENCE</scope>
    <source>
        <strain evidence="1">NWHC 24266-5</strain>
    </source>
</reference>
<comment type="caution">
    <text evidence="1">The sequence shown here is derived from an EMBL/GenBank/DDBJ whole genome shotgun (WGS) entry which is preliminary data.</text>
</comment>